<dbReference type="InterPro" id="IPR012674">
    <property type="entry name" value="Calycin"/>
</dbReference>
<proteinExistence type="predicted"/>
<gene>
    <name evidence="3" type="ORF">L3Y34_019052</name>
</gene>
<evidence type="ECO:0000313" key="4">
    <source>
        <dbReference type="Proteomes" id="UP000827892"/>
    </source>
</evidence>
<evidence type="ECO:0000256" key="2">
    <source>
        <dbReference type="SAM" id="MobiDB-lite"/>
    </source>
</evidence>
<evidence type="ECO:0000256" key="1">
    <source>
        <dbReference type="SAM" id="Coils"/>
    </source>
</evidence>
<feature type="region of interest" description="Disordered" evidence="2">
    <location>
        <begin position="105"/>
        <end position="131"/>
    </location>
</feature>
<dbReference type="SUPFAM" id="SSF50814">
    <property type="entry name" value="Lipocalins"/>
    <property type="match status" value="1"/>
</dbReference>
<dbReference type="InterPro" id="IPR000463">
    <property type="entry name" value="Fatty_acid-bd"/>
</dbReference>
<accession>A0AAE9DN73</accession>
<reference evidence="3 4" key="1">
    <citation type="submission" date="2022-05" db="EMBL/GenBank/DDBJ databases">
        <title>Chromosome-level reference genomes for two strains of Caenorhabditis briggsae: an improved platform for comparative genomics.</title>
        <authorList>
            <person name="Stevens L."/>
            <person name="Andersen E.C."/>
        </authorList>
    </citation>
    <scope>NUCLEOTIDE SEQUENCE [LARGE SCALE GENOMIC DNA]</scope>
    <source>
        <strain evidence="3">QX1410_ONT</strain>
        <tissue evidence="3">Whole-organism</tissue>
    </source>
</reference>
<protein>
    <submittedName>
        <fullName evidence="3">Uncharacterized protein</fullName>
    </submittedName>
</protein>
<feature type="compositionally biased region" description="Basic and acidic residues" evidence="2">
    <location>
        <begin position="105"/>
        <end position="115"/>
    </location>
</feature>
<sequence>MDVVGMHQNHEEDNENESLESTKEWILKQEQNDEILYENIKKLEKSLLNHQQKVESDKIEQKSTLKSLFSEMRQNLSEDFKNFQTGMLTEIRDFRDDVKLKSSKSESVVARKSESSDTDSGTSEHGDEVDSVRKVIKVPTIDNGILLRDNYRCSIEKLERSSAGFREEITAINHAFVYFRDELEALKCEQNERIEAMDKAHKEEMEALRQELLTKIDNANKKDEIPKLMEQPVQKPQKIPKEIPIRFAIVGDWKLVTSKNLTEFYAKNHSHKHEVHSVNMRFRLVENKLTSYFFNGKDYQKLKCKCIGTADSAKNHWRIEGNQIKSIDFNGFSKETNVTEKCVRYMENGQLVVINEMGGVVCTRIYEKIKQ</sequence>
<feature type="compositionally biased region" description="Basic and acidic residues" evidence="2">
    <location>
        <begin position="122"/>
        <end position="131"/>
    </location>
</feature>
<dbReference type="PRINTS" id="PR00178">
    <property type="entry name" value="FATTYACIDBP"/>
</dbReference>
<feature type="region of interest" description="Disordered" evidence="2">
    <location>
        <begin position="1"/>
        <end position="23"/>
    </location>
</feature>
<dbReference type="AlphaFoldDB" id="A0AAE9DN73"/>
<name>A0AAE9DN73_CAEBR</name>
<evidence type="ECO:0000313" key="3">
    <source>
        <dbReference type="EMBL" id="ULU07765.1"/>
    </source>
</evidence>
<feature type="coiled-coil region" evidence="1">
    <location>
        <begin position="191"/>
        <end position="222"/>
    </location>
</feature>
<dbReference type="EMBL" id="CP090892">
    <property type="protein sequence ID" value="ULU07765.1"/>
    <property type="molecule type" value="Genomic_DNA"/>
</dbReference>
<dbReference type="Proteomes" id="UP000827892">
    <property type="component" value="Chromosome II"/>
</dbReference>
<organism evidence="3 4">
    <name type="scientific">Caenorhabditis briggsae</name>
    <dbReference type="NCBI Taxonomy" id="6238"/>
    <lineage>
        <taxon>Eukaryota</taxon>
        <taxon>Metazoa</taxon>
        <taxon>Ecdysozoa</taxon>
        <taxon>Nematoda</taxon>
        <taxon>Chromadorea</taxon>
        <taxon>Rhabditida</taxon>
        <taxon>Rhabditina</taxon>
        <taxon>Rhabditomorpha</taxon>
        <taxon>Rhabditoidea</taxon>
        <taxon>Rhabditidae</taxon>
        <taxon>Peloderinae</taxon>
        <taxon>Caenorhabditis</taxon>
    </lineage>
</organism>
<keyword evidence="1" id="KW-0175">Coiled coil</keyword>
<dbReference type="OMA" id="HEECTEI"/>
<dbReference type="GO" id="GO:0008289">
    <property type="term" value="F:lipid binding"/>
    <property type="evidence" value="ECO:0007669"/>
    <property type="project" value="InterPro"/>
</dbReference>